<keyword evidence="2" id="KW-1185">Reference proteome</keyword>
<dbReference type="Proteomes" id="UP000285575">
    <property type="component" value="Unassembled WGS sequence"/>
</dbReference>
<organism evidence="1 2">
    <name type="scientific">Rubrivivax rivuli</name>
    <dbReference type="NCBI Taxonomy" id="1862385"/>
    <lineage>
        <taxon>Bacteria</taxon>
        <taxon>Pseudomonadati</taxon>
        <taxon>Pseudomonadota</taxon>
        <taxon>Betaproteobacteria</taxon>
        <taxon>Burkholderiales</taxon>
        <taxon>Sphaerotilaceae</taxon>
        <taxon>Rubrivivax</taxon>
    </lineage>
</organism>
<dbReference type="EMBL" id="SACR01000002">
    <property type="protein sequence ID" value="RVU47167.1"/>
    <property type="molecule type" value="Genomic_DNA"/>
</dbReference>
<name>A0A437RK79_9BURK</name>
<accession>A0A437RK79</accession>
<protein>
    <submittedName>
        <fullName evidence="1">Uncharacterized protein</fullName>
    </submittedName>
</protein>
<proteinExistence type="predicted"/>
<sequence length="354" mass="38920">MTRKLFRPGGPLGIQDLGNHQYRMNISLPPDQDGRIARECPRSGCSPAYFKVRPGTGLAGMAVAYCPYCRHDSAPNDFATREQVRYAKDLAVREAHKGLDGIVKDALGIGRSGKRTFGGGMLSMTMTYKPGALPSVRRPYEDEVRRDVVCPHCALDHTVFGLATWCSDCGEDIFLTHVQAELAVTRSMVGDMERRRETLGPRVAAKDLENCLEDAVSLFEAAMKALSRRRLASTGASEEEVEARLRKLGNGYQNIARTKELLPDVLGIDLPPGVEWDRLGEAFEKRHPITHNLGVVDRKYLERSQSHDRHGREVRITASEVQTLLDDVMAAVSASHAARFGSTPPSGAVEDGHG</sequence>
<evidence type="ECO:0000313" key="2">
    <source>
        <dbReference type="Proteomes" id="UP000285575"/>
    </source>
</evidence>
<gene>
    <name evidence="1" type="ORF">EOE66_05240</name>
</gene>
<dbReference type="OrthoDB" id="244835at2"/>
<evidence type="ECO:0000313" key="1">
    <source>
        <dbReference type="EMBL" id="RVU47167.1"/>
    </source>
</evidence>
<dbReference type="AlphaFoldDB" id="A0A437RK79"/>
<reference evidence="1 2" key="1">
    <citation type="submission" date="2019-01" db="EMBL/GenBank/DDBJ databases">
        <authorList>
            <person name="Chen W.-M."/>
        </authorList>
    </citation>
    <scope>NUCLEOTIDE SEQUENCE [LARGE SCALE GENOMIC DNA]</scope>
    <source>
        <strain evidence="1 2">KYPY4</strain>
    </source>
</reference>
<dbReference type="RefSeq" id="WP_128227635.1">
    <property type="nucleotide sequence ID" value="NZ_SACR01000002.1"/>
</dbReference>
<comment type="caution">
    <text evidence="1">The sequence shown here is derived from an EMBL/GenBank/DDBJ whole genome shotgun (WGS) entry which is preliminary data.</text>
</comment>